<dbReference type="AlphaFoldDB" id="A0A368XRQ4"/>
<evidence type="ECO:0000313" key="3">
    <source>
        <dbReference type="Proteomes" id="UP000252585"/>
    </source>
</evidence>
<evidence type="ECO:0008006" key="4">
    <source>
        <dbReference type="Google" id="ProtNLM"/>
    </source>
</evidence>
<dbReference type="Proteomes" id="UP000252585">
    <property type="component" value="Unassembled WGS sequence"/>
</dbReference>
<sequence>MTSLNVFGIFITLIPIILSIAAIIFVVWFALTLIKILKEKNRILSEISHEVKKNNHHDKL</sequence>
<gene>
    <name evidence="2" type="ORF">DFR57_10629</name>
</gene>
<dbReference type="EMBL" id="QPJJ01000006">
    <property type="protein sequence ID" value="RCW70632.1"/>
    <property type="molecule type" value="Genomic_DNA"/>
</dbReference>
<organism evidence="2 3">
    <name type="scientific">Saliterribacillus persicus</name>
    <dbReference type="NCBI Taxonomy" id="930114"/>
    <lineage>
        <taxon>Bacteria</taxon>
        <taxon>Bacillati</taxon>
        <taxon>Bacillota</taxon>
        <taxon>Bacilli</taxon>
        <taxon>Bacillales</taxon>
        <taxon>Bacillaceae</taxon>
        <taxon>Saliterribacillus</taxon>
    </lineage>
</organism>
<evidence type="ECO:0000256" key="1">
    <source>
        <dbReference type="SAM" id="Phobius"/>
    </source>
</evidence>
<dbReference type="RefSeq" id="WP_114352626.1">
    <property type="nucleotide sequence ID" value="NZ_QPJJ01000006.1"/>
</dbReference>
<comment type="caution">
    <text evidence="2">The sequence shown here is derived from an EMBL/GenBank/DDBJ whole genome shotgun (WGS) entry which is preliminary data.</text>
</comment>
<keyword evidence="1" id="KW-1133">Transmembrane helix</keyword>
<keyword evidence="1" id="KW-0472">Membrane</keyword>
<keyword evidence="3" id="KW-1185">Reference proteome</keyword>
<proteinExistence type="predicted"/>
<accession>A0A368XRQ4</accession>
<name>A0A368XRQ4_9BACI</name>
<protein>
    <recommendedName>
        <fullName evidence="4">DUF4083 domain-containing protein</fullName>
    </recommendedName>
</protein>
<feature type="transmembrane region" description="Helical" evidence="1">
    <location>
        <begin position="6"/>
        <end position="34"/>
    </location>
</feature>
<evidence type="ECO:0000313" key="2">
    <source>
        <dbReference type="EMBL" id="RCW70632.1"/>
    </source>
</evidence>
<keyword evidence="1" id="KW-0812">Transmembrane</keyword>
<reference evidence="2 3" key="1">
    <citation type="submission" date="2018-07" db="EMBL/GenBank/DDBJ databases">
        <title>Genomic Encyclopedia of Type Strains, Phase IV (KMG-IV): sequencing the most valuable type-strain genomes for metagenomic binning, comparative biology and taxonomic classification.</title>
        <authorList>
            <person name="Goeker M."/>
        </authorList>
    </citation>
    <scope>NUCLEOTIDE SEQUENCE [LARGE SCALE GENOMIC DNA]</scope>
    <source>
        <strain evidence="2 3">DSM 27696</strain>
    </source>
</reference>